<feature type="region of interest" description="Disordered" evidence="3">
    <location>
        <begin position="1"/>
        <end position="71"/>
    </location>
</feature>
<name>A0A2N1JCR4_9BASI</name>
<dbReference type="AlphaFoldDB" id="A0A2N1JCR4"/>
<proteinExistence type="predicted"/>
<gene>
    <name evidence="5" type="ORF">MVES_001445</name>
</gene>
<dbReference type="STRING" id="2020962.A0A2N1JCR4"/>
<reference evidence="5 6" key="1">
    <citation type="submission" date="2017-10" db="EMBL/GenBank/DDBJ databases">
        <title>A novel species of cold-tolerant Malassezia isolated from bats.</title>
        <authorList>
            <person name="Lorch J.M."/>
            <person name="Palmer J.M."/>
            <person name="Vanderwolf K.J."/>
            <person name="Schmidt K.Z."/>
            <person name="Verant M.L."/>
            <person name="Weller T.J."/>
            <person name="Blehert D.S."/>
        </authorList>
    </citation>
    <scope>NUCLEOTIDE SEQUENCE [LARGE SCALE GENOMIC DNA]</scope>
    <source>
        <strain evidence="5 6">NWHC:44797-103</strain>
    </source>
</reference>
<evidence type="ECO:0000256" key="2">
    <source>
        <dbReference type="ARBA" id="ARBA00023242"/>
    </source>
</evidence>
<dbReference type="InterPro" id="IPR011993">
    <property type="entry name" value="PH-like_dom_sf"/>
</dbReference>
<dbReference type="EMBL" id="KZ454989">
    <property type="protein sequence ID" value="PKI84335.1"/>
    <property type="molecule type" value="Genomic_DNA"/>
</dbReference>
<dbReference type="PANTHER" id="PTHR23138:SF142">
    <property type="entry name" value="RAN-BINDING PROTEIN 3B-RELATED"/>
    <property type="match status" value="1"/>
</dbReference>
<evidence type="ECO:0000313" key="6">
    <source>
        <dbReference type="Proteomes" id="UP000232875"/>
    </source>
</evidence>
<protein>
    <recommendedName>
        <fullName evidence="4">RanBD1 domain-containing protein</fullName>
    </recommendedName>
</protein>
<feature type="compositionally biased region" description="Basic and acidic residues" evidence="3">
    <location>
        <begin position="308"/>
        <end position="317"/>
    </location>
</feature>
<dbReference type="PROSITE" id="PS50196">
    <property type="entry name" value="RANBD1"/>
    <property type="match status" value="1"/>
</dbReference>
<dbReference type="SUPFAM" id="SSF50729">
    <property type="entry name" value="PH domain-like"/>
    <property type="match status" value="1"/>
</dbReference>
<evidence type="ECO:0000256" key="1">
    <source>
        <dbReference type="ARBA" id="ARBA00004123"/>
    </source>
</evidence>
<dbReference type="CDD" id="cd13180">
    <property type="entry name" value="RanBD_RanBP3"/>
    <property type="match status" value="1"/>
</dbReference>
<dbReference type="PANTHER" id="PTHR23138">
    <property type="entry name" value="RAN BINDING PROTEIN"/>
    <property type="match status" value="1"/>
</dbReference>
<dbReference type="Proteomes" id="UP000232875">
    <property type="component" value="Unassembled WGS sequence"/>
</dbReference>
<dbReference type="InterPro" id="IPR000156">
    <property type="entry name" value="Ran_bind_dom"/>
</dbReference>
<feature type="compositionally biased region" description="Basic residues" evidence="3">
    <location>
        <begin position="1"/>
        <end position="10"/>
    </location>
</feature>
<dbReference type="InterPro" id="IPR045255">
    <property type="entry name" value="RanBP1-like"/>
</dbReference>
<feature type="region of interest" description="Disordered" evidence="3">
    <location>
        <begin position="278"/>
        <end position="317"/>
    </location>
</feature>
<evidence type="ECO:0000259" key="4">
    <source>
        <dbReference type="PROSITE" id="PS50196"/>
    </source>
</evidence>
<dbReference type="GO" id="GO:0005634">
    <property type="term" value="C:nucleus"/>
    <property type="evidence" value="ECO:0007669"/>
    <property type="project" value="UniProtKB-SubCell"/>
</dbReference>
<evidence type="ECO:0000256" key="3">
    <source>
        <dbReference type="SAM" id="MobiDB-lite"/>
    </source>
</evidence>
<sequence length="317" mass="34513">MARDTRKVRRTTSNESKSDAAHPLSPSRKREREESEEAAPVPDAKDGRPSVDGAPKKARAEHVTPQPQATFASFVTAANPFASATQRTKDGSAGGASLGFGAFASNKRSEAKATTALSEKAEAAAGSSLTSWSKEEGGEIPSLSKDILPEDFIVRKRSIQKPTAEQTTGEEGESTVYSSRVKLYALGKDQSWKERGTGNLKINLRTTGDRADAARLVMRSDAVLKLILNVKLFSGMHPRVEQDKFVRLAAIEEDGPHYFAIKLANAQEASTFLRHLQNTIPTQDEENDKKESKSKEITDYAPAAEAQEAPRAETERE</sequence>
<feature type="domain" description="RanBD1" evidence="4">
    <location>
        <begin position="148"/>
        <end position="236"/>
    </location>
</feature>
<evidence type="ECO:0000313" key="5">
    <source>
        <dbReference type="EMBL" id="PKI84335.1"/>
    </source>
</evidence>
<dbReference type="SMART" id="SM00160">
    <property type="entry name" value="RanBD"/>
    <property type="match status" value="1"/>
</dbReference>
<accession>A0A2N1JCR4</accession>
<comment type="subcellular location">
    <subcellularLocation>
        <location evidence="1">Nucleus</location>
    </subcellularLocation>
</comment>
<feature type="compositionally biased region" description="Basic and acidic residues" evidence="3">
    <location>
        <begin position="287"/>
        <end position="298"/>
    </location>
</feature>
<organism evidence="5 6">
    <name type="scientific">Malassezia vespertilionis</name>
    <dbReference type="NCBI Taxonomy" id="2020962"/>
    <lineage>
        <taxon>Eukaryota</taxon>
        <taxon>Fungi</taxon>
        <taxon>Dikarya</taxon>
        <taxon>Basidiomycota</taxon>
        <taxon>Ustilaginomycotina</taxon>
        <taxon>Malasseziomycetes</taxon>
        <taxon>Malasseziales</taxon>
        <taxon>Malasseziaceae</taxon>
        <taxon>Malassezia</taxon>
    </lineage>
</organism>
<keyword evidence="2" id="KW-0539">Nucleus</keyword>
<feature type="region of interest" description="Disordered" evidence="3">
    <location>
        <begin position="122"/>
        <end position="143"/>
    </location>
</feature>
<feature type="compositionally biased region" description="Basic and acidic residues" evidence="3">
    <location>
        <begin position="43"/>
        <end position="62"/>
    </location>
</feature>
<dbReference type="Gene3D" id="2.30.29.30">
    <property type="entry name" value="Pleckstrin-homology domain (PH domain)/Phosphotyrosine-binding domain (PTB)"/>
    <property type="match status" value="1"/>
</dbReference>
<keyword evidence="6" id="KW-1185">Reference proteome</keyword>
<dbReference type="Pfam" id="PF00638">
    <property type="entry name" value="Ran_BP1"/>
    <property type="match status" value="1"/>
</dbReference>
<dbReference type="OrthoDB" id="185618at2759"/>